<accession>A0A0E9UJX2</accession>
<sequence length="52" mass="6128">MYKWSKVDSRSGIWIWGLLLLFLNKRPKIVSVPVKQGKRLKNQNNLVSSTNW</sequence>
<dbReference type="AlphaFoldDB" id="A0A0E9UJX2"/>
<reference evidence="1" key="1">
    <citation type="submission" date="2014-11" db="EMBL/GenBank/DDBJ databases">
        <authorList>
            <person name="Amaro Gonzalez C."/>
        </authorList>
    </citation>
    <scope>NUCLEOTIDE SEQUENCE</scope>
</reference>
<evidence type="ECO:0000313" key="1">
    <source>
        <dbReference type="EMBL" id="JAH66011.1"/>
    </source>
</evidence>
<protein>
    <submittedName>
        <fullName evidence="1">Uncharacterized protein</fullName>
    </submittedName>
</protein>
<organism evidence="1">
    <name type="scientific">Anguilla anguilla</name>
    <name type="common">European freshwater eel</name>
    <name type="synonym">Muraena anguilla</name>
    <dbReference type="NCBI Taxonomy" id="7936"/>
    <lineage>
        <taxon>Eukaryota</taxon>
        <taxon>Metazoa</taxon>
        <taxon>Chordata</taxon>
        <taxon>Craniata</taxon>
        <taxon>Vertebrata</taxon>
        <taxon>Euteleostomi</taxon>
        <taxon>Actinopterygii</taxon>
        <taxon>Neopterygii</taxon>
        <taxon>Teleostei</taxon>
        <taxon>Anguilliformes</taxon>
        <taxon>Anguillidae</taxon>
        <taxon>Anguilla</taxon>
    </lineage>
</organism>
<dbReference type="EMBL" id="GBXM01042566">
    <property type="protein sequence ID" value="JAH66011.1"/>
    <property type="molecule type" value="Transcribed_RNA"/>
</dbReference>
<reference evidence="1" key="2">
    <citation type="journal article" date="2015" name="Fish Shellfish Immunol.">
        <title>Early steps in the European eel (Anguilla anguilla)-Vibrio vulnificus interaction in the gills: Role of the RtxA13 toxin.</title>
        <authorList>
            <person name="Callol A."/>
            <person name="Pajuelo D."/>
            <person name="Ebbesson L."/>
            <person name="Teles M."/>
            <person name="MacKenzie S."/>
            <person name="Amaro C."/>
        </authorList>
    </citation>
    <scope>NUCLEOTIDE SEQUENCE</scope>
</reference>
<name>A0A0E9UJX2_ANGAN</name>
<dbReference type="EMBL" id="GBXM01038208">
    <property type="protein sequence ID" value="JAH70369.1"/>
    <property type="molecule type" value="Transcribed_RNA"/>
</dbReference>
<proteinExistence type="predicted"/>